<dbReference type="STRING" id="1114856.GCA_000383975_00517"/>
<name>L9VJR9_9EURY</name>
<dbReference type="RefSeq" id="WP_006092162.1">
    <property type="nucleotide sequence ID" value="NZ_AOHW01000046.1"/>
</dbReference>
<sequence>MSQWIVRNIVLSFVLWAVFAYVAIACFELFVLGRFERTRYLPAAIGMGIGFTFGVPLLPIRSADST</sequence>
<feature type="transmembrane region" description="Helical" evidence="1">
    <location>
        <begin position="13"/>
        <end position="33"/>
    </location>
</feature>
<keyword evidence="1" id="KW-0812">Transmembrane</keyword>
<keyword evidence="1" id="KW-1133">Transmembrane helix</keyword>
<comment type="caution">
    <text evidence="2">The sequence shown here is derived from an EMBL/GenBank/DDBJ whole genome shotgun (WGS) entry which is preliminary data.</text>
</comment>
<dbReference type="OrthoDB" id="187525at2157"/>
<dbReference type="AlphaFoldDB" id="L9VJR9"/>
<keyword evidence="1" id="KW-0472">Membrane</keyword>
<evidence type="ECO:0000256" key="1">
    <source>
        <dbReference type="SAM" id="Phobius"/>
    </source>
</evidence>
<dbReference type="PROSITE" id="PS51257">
    <property type="entry name" value="PROKAR_LIPOPROTEIN"/>
    <property type="match status" value="1"/>
</dbReference>
<feature type="transmembrane region" description="Helical" evidence="1">
    <location>
        <begin position="40"/>
        <end position="60"/>
    </location>
</feature>
<organism evidence="2 3">
    <name type="scientific">Natronorubrum tibetense GA33</name>
    <dbReference type="NCBI Taxonomy" id="1114856"/>
    <lineage>
        <taxon>Archaea</taxon>
        <taxon>Methanobacteriati</taxon>
        <taxon>Methanobacteriota</taxon>
        <taxon>Stenosarchaea group</taxon>
        <taxon>Halobacteria</taxon>
        <taxon>Halobacteriales</taxon>
        <taxon>Natrialbaceae</taxon>
        <taxon>Natronorubrum</taxon>
    </lineage>
</organism>
<dbReference type="Proteomes" id="UP000011599">
    <property type="component" value="Unassembled WGS sequence"/>
</dbReference>
<protein>
    <submittedName>
        <fullName evidence="2">Uncharacterized protein</fullName>
    </submittedName>
</protein>
<reference evidence="2 3" key="1">
    <citation type="journal article" date="2014" name="PLoS Genet.">
        <title>Phylogenetically driven sequencing of extremely halophilic archaea reveals strategies for static and dynamic osmo-response.</title>
        <authorList>
            <person name="Becker E.A."/>
            <person name="Seitzer P.M."/>
            <person name="Tritt A."/>
            <person name="Larsen D."/>
            <person name="Krusor M."/>
            <person name="Yao A.I."/>
            <person name="Wu D."/>
            <person name="Madern D."/>
            <person name="Eisen J.A."/>
            <person name="Darling A.E."/>
            <person name="Facciotti M.T."/>
        </authorList>
    </citation>
    <scope>NUCLEOTIDE SEQUENCE [LARGE SCALE GENOMIC DNA]</scope>
    <source>
        <strain evidence="2 3">GA33</strain>
    </source>
</reference>
<accession>L9VJR9</accession>
<dbReference type="eggNOG" id="ENOG502N5Y3">
    <property type="taxonomic scope" value="Archaea"/>
</dbReference>
<evidence type="ECO:0000313" key="3">
    <source>
        <dbReference type="Proteomes" id="UP000011599"/>
    </source>
</evidence>
<dbReference type="EMBL" id="AOHW01000046">
    <property type="protein sequence ID" value="ELY37445.1"/>
    <property type="molecule type" value="Genomic_DNA"/>
</dbReference>
<dbReference type="PATRIC" id="fig|1114856.3.peg.4168"/>
<gene>
    <name evidence="2" type="ORF">C496_20195</name>
</gene>
<keyword evidence="3" id="KW-1185">Reference proteome</keyword>
<proteinExistence type="predicted"/>
<evidence type="ECO:0000313" key="2">
    <source>
        <dbReference type="EMBL" id="ELY37445.1"/>
    </source>
</evidence>